<organism evidence="2 4">
    <name type="scientific">Zhongshania aliphaticivorans</name>
    <dbReference type="NCBI Taxonomy" id="1470434"/>
    <lineage>
        <taxon>Bacteria</taxon>
        <taxon>Pseudomonadati</taxon>
        <taxon>Pseudomonadota</taxon>
        <taxon>Gammaproteobacteria</taxon>
        <taxon>Cellvibrionales</taxon>
        <taxon>Spongiibacteraceae</taxon>
        <taxon>Zhongshania</taxon>
    </lineage>
</organism>
<dbReference type="AlphaFoldDB" id="A0A5S9MY46"/>
<keyword evidence="1" id="KW-1133">Transmembrane helix</keyword>
<accession>A0A5S9MY46</accession>
<gene>
    <name evidence="2" type="ORF">IHBHHGIJ_00303</name>
    <name evidence="3" type="ORF">KFEGEMFD_00847</name>
</gene>
<dbReference type="Proteomes" id="UP000439591">
    <property type="component" value="Unassembled WGS sequence"/>
</dbReference>
<keyword evidence="1" id="KW-0812">Transmembrane</keyword>
<reference evidence="4 5" key="1">
    <citation type="submission" date="2019-11" db="EMBL/GenBank/DDBJ databases">
        <authorList>
            <person name="Holert J."/>
        </authorList>
    </citation>
    <scope>NUCLEOTIDE SEQUENCE [LARGE SCALE GENOMIC DNA]</scope>
    <source>
        <strain evidence="3">BC3_2A</strain>
        <strain evidence="2">SB11_1A</strain>
    </source>
</reference>
<proteinExistence type="predicted"/>
<evidence type="ECO:0000256" key="1">
    <source>
        <dbReference type="SAM" id="Phobius"/>
    </source>
</evidence>
<sequence length="94" mass="10626">MRWWGAREYQLANTADSSYRSRGGRFARSVGKGESVGLAETLLYGAIMAVFSFVGSFAAMRVELKWIKDDLNKKGDRLNNHSDRIRQVEIKLGN</sequence>
<dbReference type="EMBL" id="CACSIM010000001">
    <property type="protein sequence ID" value="CAA0085055.1"/>
    <property type="molecule type" value="Genomic_DNA"/>
</dbReference>
<dbReference type="Proteomes" id="UP000435877">
    <property type="component" value="Unassembled WGS sequence"/>
</dbReference>
<evidence type="ECO:0000313" key="3">
    <source>
        <dbReference type="EMBL" id="CAA0085055.1"/>
    </source>
</evidence>
<keyword evidence="4" id="KW-1185">Reference proteome</keyword>
<keyword evidence="1" id="KW-0472">Membrane</keyword>
<feature type="transmembrane region" description="Helical" evidence="1">
    <location>
        <begin position="42"/>
        <end position="64"/>
    </location>
</feature>
<name>A0A5S9MY46_9GAMM</name>
<evidence type="ECO:0000313" key="5">
    <source>
        <dbReference type="Proteomes" id="UP000439591"/>
    </source>
</evidence>
<dbReference type="RefSeq" id="WP_159267008.1">
    <property type="nucleotide sequence ID" value="NZ_CACSIK010000001.1"/>
</dbReference>
<protein>
    <submittedName>
        <fullName evidence="2">Uncharacterized protein</fullName>
    </submittedName>
</protein>
<evidence type="ECO:0000313" key="2">
    <source>
        <dbReference type="EMBL" id="CAA0081388.1"/>
    </source>
</evidence>
<evidence type="ECO:0000313" key="4">
    <source>
        <dbReference type="Proteomes" id="UP000435877"/>
    </source>
</evidence>
<dbReference type="EMBL" id="CACSIK010000001">
    <property type="protein sequence ID" value="CAA0081388.1"/>
    <property type="molecule type" value="Genomic_DNA"/>
</dbReference>